<feature type="region of interest" description="Disordered" evidence="9">
    <location>
        <begin position="315"/>
        <end position="341"/>
    </location>
</feature>
<protein>
    <submittedName>
        <fullName evidence="12">Pleckstrin homology domain-containing family M member 1-like</fullName>
    </submittedName>
</protein>
<dbReference type="Pfam" id="PF02759">
    <property type="entry name" value="RUN"/>
    <property type="match status" value="1"/>
</dbReference>
<sequence length="786" mass="88657">MRKHITPLENTGPSSIDDHVQDKIRRNLSKELSRVVKKIQHDHISSDSAIRSGDAANAVCHVIEAIFLHGLKESFSNKLSSYFGSGNTGRAPQPSFWQFLLSFTHKDVVKQLSHLAHITTEVGQCRAWIRLALNDGLIESYLAAMLLDKKKLQQYYHGYSFLRDSEQPHIMKNYLQGMGDFVFQLSYNSSVLNQWGFTPLKLAGLEDIEETPLAFVSIGATPTDEADSLSSISNPVSIIPVKTAHGKKTKNKTRTMEAANLTQDESGSPSTGDFNYRECEMSSSLLATPPDHDIILTHSPQRGREDLKRKLLKENKEIEQRNADDANLEMEANKSDEDKDRAQEAKFTEAPRHLGMSRVFTPAKSKALPQVNDAVAEVTVAANRQDADVATQGYVECQNNHREEYIETGVAVGEDDELTASVGNSLIARSGWSSTFEKQLTPDTEIRSPIRERGESFGSLLQNYAPASRQRPSPTMAELLDQLPEKEIVKEQAGNEKPEDKNRVSIGGDFEVVPLSQSLASISTDPRTHALMAILTEISNEKGLDSQNYQCKGCSRPIGIIYGRAKVCSYDGCYYCYECHTDDEAIIPSRIIHNWDFNKHKVAKLTKLFLHQIEDEPLINIKQCNYAIYNFINDLNDVKQVRSQLTYLKAYLFTCKQSVAEELRRRVWPKEYMLDNVHLYSVTDLIQVQSGQLLPHLKKIINFAAKHVKNCSLCSQKGFICEICDSPKIIYPFDLELTVRCDRCKTVFHKTCKTELVSCPKCDRRRLRHVSGNRQTTQVDFASPWS</sequence>
<evidence type="ECO:0000256" key="5">
    <source>
        <dbReference type="ARBA" id="ARBA00022753"/>
    </source>
</evidence>
<feature type="domain" description="RUN" evidence="10">
    <location>
        <begin position="50"/>
        <end position="190"/>
    </location>
</feature>
<dbReference type="GeneID" id="100378542"/>
<dbReference type="Gene3D" id="1.20.58.900">
    <property type="match status" value="1"/>
</dbReference>
<reference evidence="12" key="1">
    <citation type="submission" date="2025-08" db="UniProtKB">
        <authorList>
            <consortium name="RefSeq"/>
        </authorList>
    </citation>
    <scope>IDENTIFICATION</scope>
    <source>
        <tissue evidence="12">Testes</tissue>
    </source>
</reference>
<evidence type="ECO:0000256" key="4">
    <source>
        <dbReference type="ARBA" id="ARBA00022737"/>
    </source>
</evidence>
<proteinExistence type="predicted"/>
<dbReference type="PANTHER" id="PTHR12326">
    <property type="entry name" value="PLECKSTRIN HOMOLOGY DOMAIN CONTAINING PROTEIN"/>
    <property type="match status" value="1"/>
</dbReference>
<keyword evidence="5" id="KW-0967">Endosome</keyword>
<dbReference type="RefSeq" id="XP_006823860.1">
    <property type="nucleotide sequence ID" value="XM_006823797.1"/>
</dbReference>
<evidence type="ECO:0000256" key="6">
    <source>
        <dbReference type="ARBA" id="ARBA00022771"/>
    </source>
</evidence>
<feature type="compositionally biased region" description="Basic and acidic residues" evidence="9">
    <location>
        <begin position="315"/>
        <end position="324"/>
    </location>
</feature>
<name>A0ABM0MV19_SACKO</name>
<keyword evidence="7" id="KW-0862">Zinc</keyword>
<dbReference type="Proteomes" id="UP000694865">
    <property type="component" value="Unplaced"/>
</dbReference>
<dbReference type="InterPro" id="IPR047326">
    <property type="entry name" value="RUN_PLEKHM1"/>
</dbReference>
<comment type="subcellular location">
    <subcellularLocation>
        <location evidence="1">Late endosome</location>
    </subcellularLocation>
</comment>
<dbReference type="PANTHER" id="PTHR12326:SF12">
    <property type="entry name" value="PLECKSTRIN HOMOLOGY AND RUN DOMAIN CONTAINING M1"/>
    <property type="match status" value="1"/>
</dbReference>
<evidence type="ECO:0000313" key="11">
    <source>
        <dbReference type="Proteomes" id="UP000694865"/>
    </source>
</evidence>
<keyword evidence="11" id="KW-1185">Reference proteome</keyword>
<keyword evidence="8" id="KW-0072">Autophagy</keyword>
<evidence type="ECO:0000256" key="2">
    <source>
        <dbReference type="ARBA" id="ARBA00022553"/>
    </source>
</evidence>
<evidence type="ECO:0000256" key="7">
    <source>
        <dbReference type="ARBA" id="ARBA00022833"/>
    </source>
</evidence>
<keyword evidence="4" id="KW-0677">Repeat</keyword>
<dbReference type="InterPro" id="IPR051366">
    <property type="entry name" value="DEF8"/>
</dbReference>
<evidence type="ECO:0000256" key="3">
    <source>
        <dbReference type="ARBA" id="ARBA00022723"/>
    </source>
</evidence>
<keyword evidence="2" id="KW-0597">Phosphoprotein</keyword>
<evidence type="ECO:0000256" key="8">
    <source>
        <dbReference type="ARBA" id="ARBA00023006"/>
    </source>
</evidence>
<dbReference type="SUPFAM" id="SSF140741">
    <property type="entry name" value="RUN domain-like"/>
    <property type="match status" value="1"/>
</dbReference>
<dbReference type="InterPro" id="IPR004012">
    <property type="entry name" value="Run_dom"/>
</dbReference>
<evidence type="ECO:0000259" key="10">
    <source>
        <dbReference type="PROSITE" id="PS50826"/>
    </source>
</evidence>
<keyword evidence="3" id="KW-0479">Metal-binding</keyword>
<organism evidence="11 12">
    <name type="scientific">Saccoglossus kowalevskii</name>
    <name type="common">Acorn worm</name>
    <dbReference type="NCBI Taxonomy" id="10224"/>
    <lineage>
        <taxon>Eukaryota</taxon>
        <taxon>Metazoa</taxon>
        <taxon>Hemichordata</taxon>
        <taxon>Enteropneusta</taxon>
        <taxon>Harrimaniidae</taxon>
        <taxon>Saccoglossus</taxon>
    </lineage>
</organism>
<feature type="compositionally biased region" description="Basic and acidic residues" evidence="9">
    <location>
        <begin position="331"/>
        <end position="341"/>
    </location>
</feature>
<evidence type="ECO:0000256" key="9">
    <source>
        <dbReference type="SAM" id="MobiDB-lite"/>
    </source>
</evidence>
<dbReference type="SMART" id="SM00593">
    <property type="entry name" value="RUN"/>
    <property type="match status" value="1"/>
</dbReference>
<accession>A0ABM0MV19</accession>
<evidence type="ECO:0000256" key="1">
    <source>
        <dbReference type="ARBA" id="ARBA00004603"/>
    </source>
</evidence>
<dbReference type="CDD" id="cd17679">
    <property type="entry name" value="RUN_PLEKHM1"/>
    <property type="match status" value="1"/>
</dbReference>
<dbReference type="PROSITE" id="PS50826">
    <property type="entry name" value="RUN"/>
    <property type="match status" value="1"/>
</dbReference>
<dbReference type="Pfam" id="PF13901">
    <property type="entry name" value="RH_dom"/>
    <property type="match status" value="1"/>
</dbReference>
<dbReference type="SMART" id="SM01175">
    <property type="entry name" value="DUF4206"/>
    <property type="match status" value="1"/>
</dbReference>
<gene>
    <name evidence="12" type="primary">LOC100378542</name>
</gene>
<dbReference type="InterPro" id="IPR025258">
    <property type="entry name" value="RH_dom"/>
</dbReference>
<keyword evidence="6" id="KW-0863">Zinc-finger</keyword>
<dbReference type="InterPro" id="IPR037213">
    <property type="entry name" value="Run_dom_sf"/>
</dbReference>
<evidence type="ECO:0000313" key="12">
    <source>
        <dbReference type="RefSeq" id="XP_006823860.1"/>
    </source>
</evidence>